<gene>
    <name evidence="3" type="primary">larA</name>
    <name evidence="3" type="ORF">E6K78_10480</name>
</gene>
<dbReference type="Proteomes" id="UP000316609">
    <property type="component" value="Unassembled WGS sequence"/>
</dbReference>
<dbReference type="InterPro" id="IPR048068">
    <property type="entry name" value="LarA-like"/>
</dbReference>
<dbReference type="NCBIfam" id="NF033504">
    <property type="entry name" value="Ni_dep_LarA"/>
    <property type="match status" value="1"/>
</dbReference>
<dbReference type="Gene3D" id="3.90.226.30">
    <property type="match status" value="1"/>
</dbReference>
<reference evidence="3 4" key="1">
    <citation type="journal article" date="2019" name="Nat. Microbiol.">
        <title>Mediterranean grassland soil C-N compound turnover is dependent on rainfall and depth, and is mediated by genomically divergent microorganisms.</title>
        <authorList>
            <person name="Diamond S."/>
            <person name="Andeer P.F."/>
            <person name="Li Z."/>
            <person name="Crits-Christoph A."/>
            <person name="Burstein D."/>
            <person name="Anantharaman K."/>
            <person name="Lane K.R."/>
            <person name="Thomas B.C."/>
            <person name="Pan C."/>
            <person name="Northen T.R."/>
            <person name="Banfield J.F."/>
        </authorList>
    </citation>
    <scope>NUCLEOTIDE SEQUENCE [LARGE SCALE GENOMIC DNA]</scope>
    <source>
        <strain evidence="3">WS_8</strain>
    </source>
</reference>
<comment type="caution">
    <text evidence="3">The sequence shown here is derived from an EMBL/GenBank/DDBJ whole genome shotgun (WGS) entry which is preliminary data.</text>
</comment>
<dbReference type="InterPro" id="IPR043166">
    <property type="entry name" value="LarA-like_C"/>
</dbReference>
<organism evidence="3 4">
    <name type="scientific">Eiseniibacteriota bacterium</name>
    <dbReference type="NCBI Taxonomy" id="2212470"/>
    <lineage>
        <taxon>Bacteria</taxon>
        <taxon>Candidatus Eiseniibacteriota</taxon>
    </lineage>
</organism>
<dbReference type="Pfam" id="PF09861">
    <property type="entry name" value="Lar_N"/>
    <property type="match status" value="1"/>
</dbReference>
<dbReference type="PANTHER" id="PTHR33171:SF17">
    <property type="entry name" value="LARA-LIKE N-TERMINAL DOMAIN-CONTAINING PROTEIN"/>
    <property type="match status" value="1"/>
</dbReference>
<feature type="domain" description="Lactate racemase C-terminal" evidence="2">
    <location>
        <begin position="299"/>
        <end position="416"/>
    </location>
</feature>
<evidence type="ECO:0000259" key="1">
    <source>
        <dbReference type="Pfam" id="PF09861"/>
    </source>
</evidence>
<dbReference type="PANTHER" id="PTHR33171">
    <property type="entry name" value="LAR_N DOMAIN-CONTAINING PROTEIN"/>
    <property type="match status" value="1"/>
</dbReference>
<dbReference type="Pfam" id="PF21113">
    <property type="entry name" value="LarA_C"/>
    <property type="match status" value="1"/>
</dbReference>
<evidence type="ECO:0000313" key="3">
    <source>
        <dbReference type="EMBL" id="TMQ63516.1"/>
    </source>
</evidence>
<accession>A0A538TIS2</accession>
<proteinExistence type="predicted"/>
<dbReference type="InterPro" id="IPR018657">
    <property type="entry name" value="LarA-like_N"/>
</dbReference>
<dbReference type="EMBL" id="VBOY01000107">
    <property type="protein sequence ID" value="TMQ63516.1"/>
    <property type="molecule type" value="Genomic_DNA"/>
</dbReference>
<dbReference type="InterPro" id="IPR048520">
    <property type="entry name" value="LarA_C"/>
</dbReference>
<feature type="domain" description="LarA-like N-terminal" evidence="1">
    <location>
        <begin position="25"/>
        <end position="219"/>
    </location>
</feature>
<dbReference type="InterPro" id="IPR047926">
    <property type="entry name" value="Ni_dep_LarA"/>
</dbReference>
<dbReference type="GO" id="GO:0050043">
    <property type="term" value="F:lactate racemase activity"/>
    <property type="evidence" value="ECO:0007669"/>
    <property type="project" value="InterPro"/>
</dbReference>
<name>A0A538TIS2_UNCEI</name>
<protein>
    <submittedName>
        <fullName evidence="3">Nickel-dependent lactate racemase</fullName>
    </submittedName>
</protein>
<evidence type="ECO:0000313" key="4">
    <source>
        <dbReference type="Proteomes" id="UP000316609"/>
    </source>
</evidence>
<dbReference type="AlphaFoldDB" id="A0A538TIS2"/>
<evidence type="ECO:0000259" key="2">
    <source>
        <dbReference type="Pfam" id="PF21113"/>
    </source>
</evidence>
<sequence>MERGRREGPMPSDSRGGLARLALGYGPGRIELDYDPARFAVLAPAASDPPELSDAALAARLDAPLGSAPLGALVGTRDRVCIVVPDATRASASDRVAGLLLDCLAALGLRDAQVEFVVGGGTHRAPTPEEIVRIVGSKAARRVAVHRHDATDASSHARVATTSRGTPVEINRRLVEADRVLLVGAIGFHYFAGFSGGRKGLLPGCGSDRAIQTNHLLAFDRTTLSRAPGVESGRLDGNPVNEDLEEAARLFGPTFLVNTVLDPAQRIVALYAGDWRTAHRRGCADYLETHSVSVAERRPVVVVSCGGAPRDINMIQSHKALEHARLVLEDGGDLVLLAQCAEGLGRPDFLDWFVPGGARAIARKLVEDYKVYGQTAWGIRWKSERYRVRLVSSLDPEVVRRMGMIPHASLGEALAAVPKGRGYLIPYGLGTLPILAEQRTRRAGGAG</sequence>
<dbReference type="Gene3D" id="3.40.50.11440">
    <property type="match status" value="1"/>
</dbReference>